<proteinExistence type="predicted"/>
<dbReference type="AlphaFoldDB" id="A0A0P1AZQ8"/>
<protein>
    <submittedName>
        <fullName evidence="1">Uncharacterized protein</fullName>
    </submittedName>
</protein>
<organism evidence="1 2">
    <name type="scientific">Plasmopara halstedii</name>
    <name type="common">Downy mildew of sunflower</name>
    <dbReference type="NCBI Taxonomy" id="4781"/>
    <lineage>
        <taxon>Eukaryota</taxon>
        <taxon>Sar</taxon>
        <taxon>Stramenopiles</taxon>
        <taxon>Oomycota</taxon>
        <taxon>Peronosporomycetes</taxon>
        <taxon>Peronosporales</taxon>
        <taxon>Peronosporaceae</taxon>
        <taxon>Plasmopara</taxon>
    </lineage>
</organism>
<name>A0A0P1AZQ8_PLAHL</name>
<reference evidence="2" key="1">
    <citation type="submission" date="2014-09" db="EMBL/GenBank/DDBJ databases">
        <authorList>
            <person name="Sharma Rahul"/>
            <person name="Thines Marco"/>
        </authorList>
    </citation>
    <scope>NUCLEOTIDE SEQUENCE [LARGE SCALE GENOMIC DNA]</scope>
</reference>
<evidence type="ECO:0000313" key="2">
    <source>
        <dbReference type="Proteomes" id="UP000054928"/>
    </source>
</evidence>
<evidence type="ECO:0000313" key="1">
    <source>
        <dbReference type="EMBL" id="CEG47920.1"/>
    </source>
</evidence>
<dbReference type="GeneID" id="59052892"/>
<dbReference type="Proteomes" id="UP000054928">
    <property type="component" value="Unassembled WGS sequence"/>
</dbReference>
<keyword evidence="2" id="KW-1185">Reference proteome</keyword>
<dbReference type="RefSeq" id="XP_036263434.1">
    <property type="nucleotide sequence ID" value="XM_036407185.1"/>
</dbReference>
<dbReference type="EMBL" id="CCYD01002864">
    <property type="protein sequence ID" value="CEG47920.1"/>
    <property type="molecule type" value="Genomic_DNA"/>
</dbReference>
<accession>A0A0P1AZQ8</accession>
<sequence>MSGLHKYPIVHEIHYNVKQSKRYTSLLMLLIIRAHMTYGMAMSNIYAEIMNSGFMNEAHCHGVKSIPQE</sequence>